<dbReference type="Pfam" id="PF06114">
    <property type="entry name" value="Peptidase_M78"/>
    <property type="match status" value="1"/>
</dbReference>
<dbReference type="EMBL" id="LPZR01000059">
    <property type="protein sequence ID" value="KYO55674.1"/>
    <property type="molecule type" value="Genomic_DNA"/>
</dbReference>
<organism evidence="2 3">
    <name type="scientific">Tistrella mobilis</name>
    <dbReference type="NCBI Taxonomy" id="171437"/>
    <lineage>
        <taxon>Bacteria</taxon>
        <taxon>Pseudomonadati</taxon>
        <taxon>Pseudomonadota</taxon>
        <taxon>Alphaproteobacteria</taxon>
        <taxon>Geminicoccales</taxon>
        <taxon>Geminicoccaceae</taxon>
        <taxon>Tistrella</taxon>
    </lineage>
</organism>
<evidence type="ECO:0000313" key="2">
    <source>
        <dbReference type="EMBL" id="KYO55674.1"/>
    </source>
</evidence>
<proteinExistence type="predicted"/>
<dbReference type="Proteomes" id="UP000075787">
    <property type="component" value="Unassembled WGS sequence"/>
</dbReference>
<dbReference type="PANTHER" id="PTHR43236">
    <property type="entry name" value="ANTITOXIN HIGA1"/>
    <property type="match status" value="1"/>
</dbReference>
<dbReference type="GeneID" id="97242781"/>
<accession>A0A162LM75</accession>
<dbReference type="PANTHER" id="PTHR43236:SF2">
    <property type="entry name" value="BLL0069 PROTEIN"/>
    <property type="match status" value="1"/>
</dbReference>
<reference evidence="2 3" key="1">
    <citation type="submission" date="2015-12" db="EMBL/GenBank/DDBJ databases">
        <title>Genome sequence of Tistrella mobilis MCCC 1A02139.</title>
        <authorList>
            <person name="Lu L."/>
            <person name="Lai Q."/>
            <person name="Shao Z."/>
            <person name="Qian P."/>
        </authorList>
    </citation>
    <scope>NUCLEOTIDE SEQUENCE [LARGE SCALE GENOMIC DNA]</scope>
    <source>
        <strain evidence="2 3">MCCC 1A02139</strain>
    </source>
</reference>
<name>A0A162LM75_9PROT</name>
<evidence type="ECO:0000313" key="3">
    <source>
        <dbReference type="Proteomes" id="UP000075787"/>
    </source>
</evidence>
<dbReference type="OrthoDB" id="9794834at2"/>
<dbReference type="RefSeq" id="WP_062762160.1">
    <property type="nucleotide sequence ID" value="NZ_CP121045.1"/>
</dbReference>
<dbReference type="InterPro" id="IPR010359">
    <property type="entry name" value="IrrE_HExxH"/>
</dbReference>
<gene>
    <name evidence="2" type="ORF">AUP44_23090</name>
</gene>
<dbReference type="Gene3D" id="1.10.10.2910">
    <property type="match status" value="1"/>
</dbReference>
<dbReference type="InterPro" id="IPR052345">
    <property type="entry name" value="Rad_response_metalloprotease"/>
</dbReference>
<comment type="caution">
    <text evidence="2">The sequence shown here is derived from an EMBL/GenBank/DDBJ whole genome shotgun (WGS) entry which is preliminary data.</text>
</comment>
<evidence type="ECO:0000259" key="1">
    <source>
        <dbReference type="Pfam" id="PF06114"/>
    </source>
</evidence>
<dbReference type="AlphaFoldDB" id="A0A162LM75"/>
<feature type="domain" description="IrrE N-terminal-like" evidence="1">
    <location>
        <begin position="42"/>
        <end position="174"/>
    </location>
</feature>
<protein>
    <recommendedName>
        <fullName evidence="1">IrrE N-terminal-like domain-containing protein</fullName>
    </recommendedName>
</protein>
<sequence>MTVVPPMPCRASKAVIQEAAEKYAGKINFLPGDDLFKLVRRLGGQIRFRDFSPGHQRESIHVRSAKDFDLFLPDDTSPLRDRFTIGHELGHLLLHYPVVRRAAGDTPVEMVATRYLPEDASDDVRRCEWEANWFAAAFLMPAGPFIQAWHQTGGDPADIASRFFMSVEAVRTRARSLSLESAAA</sequence>